<dbReference type="EMBL" id="QVXO01000055">
    <property type="protein sequence ID" value="RPJ88772.1"/>
    <property type="molecule type" value="Genomic_DNA"/>
</dbReference>
<evidence type="ECO:0000313" key="4">
    <source>
        <dbReference type="EMBL" id="RPJ88772.1"/>
    </source>
</evidence>
<feature type="domain" description="PBCV-specific basic adaptor" evidence="3">
    <location>
        <begin position="88"/>
        <end position="108"/>
    </location>
</feature>
<organism evidence="4 5">
    <name type="scientific">Alcaligenes xylosoxydans xylosoxydans</name>
    <name type="common">Achromobacter xylosoxidans</name>
    <dbReference type="NCBI Taxonomy" id="85698"/>
    <lineage>
        <taxon>Bacteria</taxon>
        <taxon>Pseudomonadati</taxon>
        <taxon>Pseudomonadota</taxon>
        <taxon>Betaproteobacteria</taxon>
        <taxon>Burkholderiales</taxon>
        <taxon>Alcaligenaceae</taxon>
        <taxon>Achromobacter</taxon>
    </lineage>
</organism>
<evidence type="ECO:0000256" key="2">
    <source>
        <dbReference type="SAM" id="SignalP"/>
    </source>
</evidence>
<dbReference type="AlphaFoldDB" id="A0A424W685"/>
<evidence type="ECO:0000313" key="5">
    <source>
        <dbReference type="Proteomes" id="UP000285324"/>
    </source>
</evidence>
<feature type="region of interest" description="Disordered" evidence="1">
    <location>
        <begin position="59"/>
        <end position="78"/>
    </location>
</feature>
<protein>
    <recommendedName>
        <fullName evidence="3">PBCV-specific basic adaptor domain-containing protein</fullName>
    </recommendedName>
</protein>
<keyword evidence="2" id="KW-0732">Signal</keyword>
<evidence type="ECO:0000256" key="1">
    <source>
        <dbReference type="SAM" id="MobiDB-lite"/>
    </source>
</evidence>
<feature type="chain" id="PRO_5019185949" description="PBCV-specific basic adaptor domain-containing protein" evidence="2">
    <location>
        <begin position="23"/>
        <end position="108"/>
    </location>
</feature>
<evidence type="ECO:0000259" key="3">
    <source>
        <dbReference type="Pfam" id="PF08789"/>
    </source>
</evidence>
<dbReference type="Pfam" id="PF08789">
    <property type="entry name" value="PBCV_basic_adap"/>
    <property type="match status" value="1"/>
</dbReference>
<reference evidence="4 5" key="1">
    <citation type="submission" date="2018-08" db="EMBL/GenBank/DDBJ databases">
        <title>Achromobacter xylosoxidans Genome sequencing and assembly.</title>
        <authorList>
            <person name="Wang R."/>
            <person name="Rensing C."/>
            <person name="Li Y."/>
        </authorList>
    </citation>
    <scope>NUCLEOTIDE SEQUENCE [LARGE SCALE GENOMIC DNA]</scope>
    <source>
        <strain evidence="4 5">GD003A</strain>
    </source>
</reference>
<gene>
    <name evidence="4" type="ORF">DY367_26045</name>
</gene>
<proteinExistence type="predicted"/>
<comment type="caution">
    <text evidence="4">The sequence shown here is derived from an EMBL/GenBank/DDBJ whole genome shotgun (WGS) entry which is preliminary data.</text>
</comment>
<name>A0A424W685_ALCXX</name>
<accession>A0A424W685</accession>
<dbReference type="InterPro" id="IPR014897">
    <property type="entry name" value="PBCV_basic_adap"/>
</dbReference>
<dbReference type="OrthoDB" id="7027094at2"/>
<dbReference type="Proteomes" id="UP000285324">
    <property type="component" value="Unassembled WGS sequence"/>
</dbReference>
<sequence length="108" mass="11148">MGITMRLGLLLAALLFAATAHAANYPCSGKKGGVERCVGEQFLCRDGSISASKRVCSSPDSGAQPLVSKPSASGSNGACSCRDGQYCTGPRGGTFCYTDSGKKSYLRK</sequence>
<feature type="signal peptide" evidence="2">
    <location>
        <begin position="1"/>
        <end position="22"/>
    </location>
</feature>